<reference evidence="2 3" key="1">
    <citation type="submission" date="2020-08" db="EMBL/GenBank/DDBJ databases">
        <title>Sequencing the genomes of 1000 actinobacteria strains.</title>
        <authorList>
            <person name="Klenk H.-P."/>
        </authorList>
    </citation>
    <scope>NUCLEOTIDE SEQUENCE [LARGE SCALE GENOMIC DNA]</scope>
    <source>
        <strain evidence="2 3">DSM 45790</strain>
    </source>
</reference>
<feature type="chain" id="PRO_5031049253" description="Secreted protein" evidence="1">
    <location>
        <begin position="28"/>
        <end position="120"/>
    </location>
</feature>
<protein>
    <recommendedName>
        <fullName evidence="4">Secreted protein</fullName>
    </recommendedName>
</protein>
<accession>A0A7W8ZDC6</accession>
<name>A0A7W8ZDC6_9ACTN</name>
<dbReference type="AlphaFoldDB" id="A0A7W8ZDC6"/>
<keyword evidence="3" id="KW-1185">Reference proteome</keyword>
<keyword evidence="1" id="KW-0732">Signal</keyword>
<gene>
    <name evidence="2" type="ORF">BJ981_007531</name>
</gene>
<feature type="signal peptide" evidence="1">
    <location>
        <begin position="1"/>
        <end position="27"/>
    </location>
</feature>
<organism evidence="2 3">
    <name type="scientific">Sphaerisporangium krabiense</name>
    <dbReference type="NCBI Taxonomy" id="763782"/>
    <lineage>
        <taxon>Bacteria</taxon>
        <taxon>Bacillati</taxon>
        <taxon>Actinomycetota</taxon>
        <taxon>Actinomycetes</taxon>
        <taxon>Streptosporangiales</taxon>
        <taxon>Streptosporangiaceae</taxon>
        <taxon>Sphaerisporangium</taxon>
    </lineage>
</organism>
<proteinExistence type="predicted"/>
<evidence type="ECO:0008006" key="4">
    <source>
        <dbReference type="Google" id="ProtNLM"/>
    </source>
</evidence>
<evidence type="ECO:0000313" key="2">
    <source>
        <dbReference type="EMBL" id="MBB5631745.1"/>
    </source>
</evidence>
<comment type="caution">
    <text evidence="2">The sequence shown here is derived from an EMBL/GenBank/DDBJ whole genome shotgun (WGS) entry which is preliminary data.</text>
</comment>
<dbReference type="EMBL" id="JACHBR010000004">
    <property type="protein sequence ID" value="MBB5631745.1"/>
    <property type="molecule type" value="Genomic_DNA"/>
</dbReference>
<evidence type="ECO:0000256" key="1">
    <source>
        <dbReference type="SAM" id="SignalP"/>
    </source>
</evidence>
<dbReference type="Proteomes" id="UP000588112">
    <property type="component" value="Unassembled WGS sequence"/>
</dbReference>
<dbReference type="RefSeq" id="WP_184618232.1">
    <property type="nucleotide sequence ID" value="NZ_BOOS01000005.1"/>
</dbReference>
<evidence type="ECO:0000313" key="3">
    <source>
        <dbReference type="Proteomes" id="UP000588112"/>
    </source>
</evidence>
<sequence length="120" mass="12600">MRRTLTTLSVLLAAAPLPLMALCPASAAGRGNGDADGDIVVETASLPRTRFSHPAPGCYSLPKFPLLSTVTVTNGSNTDVIIYSGEQCRPGFLRPATRIRAGTSSRHTLTGAYSLMVDNP</sequence>